<dbReference type="Pfam" id="PF13424">
    <property type="entry name" value="TPR_12"/>
    <property type="match status" value="1"/>
</dbReference>
<sequence>MQSLLETLSASTQTLLKNLSVLRDGGNLVVISHVSRSESVEAAKVAMDELVAAGLAEEKEHTFYKFKPDLLVHLQQTVSKEQQQVSFQHWLAAMDQLLGFLYQQCFEDKTMALALATQERDNLMAYAAEMGRTDNVSTVNAEGVVELLGRWITLLEPQECPIELAQVKQWRGAAEEKLGPWGAERFAAQSENIESMLQQNLVTAAFSAAKSLLEIAEDVGVNAYNGAINDLAFANILVARALKVGGKGEHALSYLQDAQKLTEPTAKVDSVAGLYLVASLMEQGECLFAQQQLVPAEVTYSQAIELADEIGDKQGSGIAQTQRASLYSLLERPADALRGYESALDVFQQLDDKTLIVNVWHQIAMLHRVSEDFESAVAALEAALVVLQDQGNAVGAISTSLELGGISEEMKLPEKAAMYYQQALDMAAEVGDEYRQVVAGNRLADALRQQGKLKEALAELEKAVVLGRQFGHSAEPWKTWDILSDIEKGNSNPKGTLAARLKAIEAYISYRVEGGENEEADAKLCEMVVEAIRTNRVDDAKSLLTKLADNPQWQTDHNKALLSVLGQFLEGARGLPLLENMDLHYRHVAELMLIQDQLPDKA</sequence>
<protein>
    <submittedName>
        <fullName evidence="6">Uncharacterized protein</fullName>
    </submittedName>
</protein>
<keyword evidence="4" id="KW-0802">TPR repeat</keyword>
<comment type="similarity">
    <text evidence="5">Belongs to the Rap family.</text>
</comment>
<evidence type="ECO:0000256" key="4">
    <source>
        <dbReference type="ARBA" id="ARBA00022803"/>
    </source>
</evidence>
<evidence type="ECO:0000313" key="7">
    <source>
        <dbReference type="Proteomes" id="UP000245506"/>
    </source>
</evidence>
<dbReference type="AlphaFoldDB" id="A0A317C7H8"/>
<dbReference type="SMART" id="SM00028">
    <property type="entry name" value="TPR"/>
    <property type="match status" value="5"/>
</dbReference>
<organism evidence="6 7">
    <name type="scientific">Leucothrix arctica</name>
    <dbReference type="NCBI Taxonomy" id="1481894"/>
    <lineage>
        <taxon>Bacteria</taxon>
        <taxon>Pseudomonadati</taxon>
        <taxon>Pseudomonadota</taxon>
        <taxon>Gammaproteobacteria</taxon>
        <taxon>Thiotrichales</taxon>
        <taxon>Thiotrichaceae</taxon>
        <taxon>Leucothrix</taxon>
    </lineage>
</organism>
<dbReference type="RefSeq" id="WP_211665440.1">
    <property type="nucleotide sequence ID" value="NZ_QGKL01000039.1"/>
</dbReference>
<name>A0A317C7H8_9GAMM</name>
<keyword evidence="3" id="KW-0677">Repeat</keyword>
<comment type="caution">
    <text evidence="6">The sequence shown here is derived from an EMBL/GenBank/DDBJ whole genome shotgun (WGS) entry which is preliminary data.</text>
</comment>
<dbReference type="Proteomes" id="UP000245506">
    <property type="component" value="Unassembled WGS sequence"/>
</dbReference>
<proteinExistence type="inferred from homology"/>
<reference evidence="6 7" key="1">
    <citation type="submission" date="2018-05" db="EMBL/GenBank/DDBJ databases">
        <title>Leucothrix arctica sp. nov., isolated from Arctic seawater.</title>
        <authorList>
            <person name="Choi A."/>
            <person name="Baek K."/>
        </authorList>
    </citation>
    <scope>NUCLEOTIDE SEQUENCE [LARGE SCALE GENOMIC DNA]</scope>
    <source>
        <strain evidence="6 7">IMCC9719</strain>
    </source>
</reference>
<dbReference type="InterPro" id="IPR019734">
    <property type="entry name" value="TPR_rpt"/>
</dbReference>
<keyword evidence="2" id="KW-0963">Cytoplasm</keyword>
<evidence type="ECO:0000256" key="3">
    <source>
        <dbReference type="ARBA" id="ARBA00022737"/>
    </source>
</evidence>
<evidence type="ECO:0000256" key="1">
    <source>
        <dbReference type="ARBA" id="ARBA00004496"/>
    </source>
</evidence>
<dbReference type="InterPro" id="IPR051476">
    <property type="entry name" value="Bac_ResReg_Asp_Phosphatase"/>
</dbReference>
<gene>
    <name evidence="6" type="ORF">DKT75_14300</name>
</gene>
<dbReference type="InterPro" id="IPR011990">
    <property type="entry name" value="TPR-like_helical_dom_sf"/>
</dbReference>
<comment type="subcellular location">
    <subcellularLocation>
        <location evidence="1">Cytoplasm</location>
    </subcellularLocation>
</comment>
<dbReference type="GO" id="GO:0005737">
    <property type="term" value="C:cytoplasm"/>
    <property type="evidence" value="ECO:0007669"/>
    <property type="project" value="UniProtKB-SubCell"/>
</dbReference>
<keyword evidence="7" id="KW-1185">Reference proteome</keyword>
<accession>A0A317C7H8</accession>
<dbReference type="Pfam" id="PF13181">
    <property type="entry name" value="TPR_8"/>
    <property type="match status" value="1"/>
</dbReference>
<dbReference type="PANTHER" id="PTHR46630:SF1">
    <property type="entry name" value="TETRATRICOPEPTIDE REPEAT PROTEIN 29"/>
    <property type="match status" value="1"/>
</dbReference>
<evidence type="ECO:0000256" key="5">
    <source>
        <dbReference type="ARBA" id="ARBA00038253"/>
    </source>
</evidence>
<dbReference type="Gene3D" id="1.25.40.10">
    <property type="entry name" value="Tetratricopeptide repeat domain"/>
    <property type="match status" value="1"/>
</dbReference>
<dbReference type="SUPFAM" id="SSF48452">
    <property type="entry name" value="TPR-like"/>
    <property type="match status" value="1"/>
</dbReference>
<evidence type="ECO:0000313" key="6">
    <source>
        <dbReference type="EMBL" id="PWQ94468.1"/>
    </source>
</evidence>
<evidence type="ECO:0000256" key="2">
    <source>
        <dbReference type="ARBA" id="ARBA00022490"/>
    </source>
</evidence>
<dbReference type="EMBL" id="QGKL01000039">
    <property type="protein sequence ID" value="PWQ94468.1"/>
    <property type="molecule type" value="Genomic_DNA"/>
</dbReference>
<dbReference type="PANTHER" id="PTHR46630">
    <property type="entry name" value="TETRATRICOPEPTIDE REPEAT PROTEIN 29"/>
    <property type="match status" value="1"/>
</dbReference>